<evidence type="ECO:0000256" key="1">
    <source>
        <dbReference type="SAM" id="MobiDB-lite"/>
    </source>
</evidence>
<evidence type="ECO:0000259" key="2">
    <source>
        <dbReference type="PROSITE" id="PS50097"/>
    </source>
</evidence>
<dbReference type="PROSITE" id="PS50097">
    <property type="entry name" value="BTB"/>
    <property type="match status" value="1"/>
</dbReference>
<dbReference type="InterPro" id="IPR000210">
    <property type="entry name" value="BTB/POZ_dom"/>
</dbReference>
<protein>
    <recommendedName>
        <fullName evidence="2">BTB domain-containing protein</fullName>
    </recommendedName>
</protein>
<feature type="region of interest" description="Disordered" evidence="1">
    <location>
        <begin position="1"/>
        <end position="65"/>
    </location>
</feature>
<reference evidence="3 4" key="1">
    <citation type="submission" date="2020-01" db="EMBL/GenBank/DDBJ databases">
        <authorList>
            <person name="Gupta K D."/>
        </authorList>
    </citation>
    <scope>NUCLEOTIDE SEQUENCE [LARGE SCALE GENOMIC DNA]</scope>
</reference>
<feature type="compositionally biased region" description="Polar residues" evidence="1">
    <location>
        <begin position="11"/>
        <end position="38"/>
    </location>
</feature>
<comment type="caution">
    <text evidence="3">The sequence shown here is derived from an EMBL/GenBank/DDBJ whole genome shotgun (WGS) entry which is preliminary data.</text>
</comment>
<gene>
    <name evidence="3" type="ORF">AAE3_LOCUS8338</name>
</gene>
<dbReference type="Proteomes" id="UP000467700">
    <property type="component" value="Unassembled WGS sequence"/>
</dbReference>
<name>A0A8S0WMI5_CYCAE</name>
<proteinExistence type="predicted"/>
<sequence>MTAVRVEEYGTVSSKPSQTTARRRLSNSGSPATSTMTDTKPAKRKRTDSLDSNILGWSPGVDPEEAGAVTQSREHWFNDGNIILQAESKRYRVHQSVLKRYSSWFDEALLFPQPAEAEIQRDDCPFFVLGDTTEDIDNMLTLLYDTMSVSVFRGISVSVLGTMLRLGRKYSFKIFWDEAVKFLEKSYPDTLCDWDGEEKQIYDKFTDNNEDALFGVIALAHEFGLKSVLPTAYVSVLLEYDSTTFFAKRRVAWRVEEPLNCLLAREKIYNAITKHPLSWLHESTPVSKKCVSRAGCTSVKHAALIALLKGDHRTTLQILVTGWCDTDLGNDFCKECSPVVEKIYNEGRKKVWHLLPEYLGLENEVWNTRFESPE</sequence>
<keyword evidence="4" id="KW-1185">Reference proteome</keyword>
<organism evidence="3 4">
    <name type="scientific">Cyclocybe aegerita</name>
    <name type="common">Black poplar mushroom</name>
    <name type="synonym">Agrocybe aegerita</name>
    <dbReference type="NCBI Taxonomy" id="1973307"/>
    <lineage>
        <taxon>Eukaryota</taxon>
        <taxon>Fungi</taxon>
        <taxon>Dikarya</taxon>
        <taxon>Basidiomycota</taxon>
        <taxon>Agaricomycotina</taxon>
        <taxon>Agaricomycetes</taxon>
        <taxon>Agaricomycetidae</taxon>
        <taxon>Agaricales</taxon>
        <taxon>Agaricineae</taxon>
        <taxon>Bolbitiaceae</taxon>
        <taxon>Cyclocybe</taxon>
    </lineage>
</organism>
<evidence type="ECO:0000313" key="3">
    <source>
        <dbReference type="EMBL" id="CAA7266017.1"/>
    </source>
</evidence>
<dbReference type="OrthoDB" id="3217871at2759"/>
<feature type="domain" description="BTB" evidence="2">
    <location>
        <begin position="80"/>
        <end position="145"/>
    </location>
</feature>
<accession>A0A8S0WMI5</accession>
<dbReference type="AlphaFoldDB" id="A0A8S0WMI5"/>
<dbReference type="EMBL" id="CACVBS010000052">
    <property type="protein sequence ID" value="CAA7266017.1"/>
    <property type="molecule type" value="Genomic_DNA"/>
</dbReference>
<evidence type="ECO:0000313" key="4">
    <source>
        <dbReference type="Proteomes" id="UP000467700"/>
    </source>
</evidence>